<dbReference type="OrthoDB" id="9803968at2"/>
<dbReference type="InterPro" id="IPR001031">
    <property type="entry name" value="Thioesterase"/>
</dbReference>
<gene>
    <name evidence="5" type="ORF">CDV49_10105</name>
</gene>
<dbReference type="SUPFAM" id="SSF53474">
    <property type="entry name" value="alpha/beta-Hydrolases"/>
    <property type="match status" value="1"/>
</dbReference>
<dbReference type="SUPFAM" id="SSF47336">
    <property type="entry name" value="ACP-like"/>
    <property type="match status" value="1"/>
</dbReference>
<dbReference type="GO" id="GO:0009239">
    <property type="term" value="P:enterobactin biosynthetic process"/>
    <property type="evidence" value="ECO:0007669"/>
    <property type="project" value="TreeGrafter"/>
</dbReference>
<dbReference type="Pfam" id="PF00668">
    <property type="entry name" value="Condensation"/>
    <property type="match status" value="1"/>
</dbReference>
<dbReference type="Pfam" id="PF13193">
    <property type="entry name" value="AMP-binding_C"/>
    <property type="match status" value="1"/>
</dbReference>
<dbReference type="Gene3D" id="3.30.559.30">
    <property type="entry name" value="Nonribosomal peptide synthetase, condensation domain"/>
    <property type="match status" value="1"/>
</dbReference>
<dbReference type="InterPro" id="IPR045851">
    <property type="entry name" value="AMP-bd_C_sf"/>
</dbReference>
<dbReference type="Pfam" id="PF00550">
    <property type="entry name" value="PP-binding"/>
    <property type="match status" value="1"/>
</dbReference>
<proteinExistence type="predicted"/>
<dbReference type="FunFam" id="3.40.50.12780:FF:000012">
    <property type="entry name" value="Non-ribosomal peptide synthetase"/>
    <property type="match status" value="1"/>
</dbReference>
<dbReference type="GO" id="GO:0047527">
    <property type="term" value="F:2,3-dihydroxybenzoate-serine ligase activity"/>
    <property type="evidence" value="ECO:0007669"/>
    <property type="project" value="TreeGrafter"/>
</dbReference>
<dbReference type="InterPro" id="IPR001242">
    <property type="entry name" value="Condensation_dom"/>
</dbReference>
<reference evidence="5 6" key="1">
    <citation type="submission" date="2016-12" db="EMBL/GenBank/DDBJ databases">
        <title>Comparison of Traditional DNA-DNA Hybridization with In Silico Genomic Analysis.</title>
        <authorList>
            <person name="Nicholson A.C."/>
            <person name="Humrighouse B.W."/>
            <person name="Graziano J."/>
            <person name="Lasker B."/>
            <person name="Whitney A.M."/>
            <person name="Mcquiston J.R."/>
        </authorList>
    </citation>
    <scope>NUCLEOTIDE SEQUENCE [LARGE SCALE GENOMIC DNA]</scope>
    <source>
        <strain evidence="5 6">H2240</strain>
    </source>
</reference>
<dbReference type="GO" id="GO:0009366">
    <property type="term" value="C:enterobactin synthetase complex"/>
    <property type="evidence" value="ECO:0007669"/>
    <property type="project" value="TreeGrafter"/>
</dbReference>
<dbReference type="PROSITE" id="PS50075">
    <property type="entry name" value="CARRIER"/>
    <property type="match status" value="1"/>
</dbReference>
<dbReference type="EMBL" id="NIPW01000015">
    <property type="protein sequence ID" value="OWJ77868.1"/>
    <property type="molecule type" value="Genomic_DNA"/>
</dbReference>
<dbReference type="SUPFAM" id="SSF56801">
    <property type="entry name" value="Acetyl-CoA synthetase-like"/>
    <property type="match status" value="1"/>
</dbReference>
<feature type="domain" description="Carrier" evidence="4">
    <location>
        <begin position="953"/>
        <end position="1029"/>
    </location>
</feature>
<evidence type="ECO:0000256" key="3">
    <source>
        <dbReference type="ARBA" id="ARBA00022553"/>
    </source>
</evidence>
<dbReference type="InterPro" id="IPR023213">
    <property type="entry name" value="CAT-like_dom_sf"/>
</dbReference>
<evidence type="ECO:0000256" key="1">
    <source>
        <dbReference type="ARBA" id="ARBA00001957"/>
    </source>
</evidence>
<keyword evidence="3" id="KW-0597">Phosphoprotein</keyword>
<dbReference type="InterPro" id="IPR020802">
    <property type="entry name" value="TesA-like"/>
</dbReference>
<dbReference type="GO" id="GO:0005829">
    <property type="term" value="C:cytosol"/>
    <property type="evidence" value="ECO:0007669"/>
    <property type="project" value="TreeGrafter"/>
</dbReference>
<protein>
    <submittedName>
        <fullName evidence="5">Non-ribosomal peptide synthetase</fullName>
    </submittedName>
</protein>
<dbReference type="InterPro" id="IPR029058">
    <property type="entry name" value="AB_hydrolase_fold"/>
</dbReference>
<evidence type="ECO:0000313" key="6">
    <source>
        <dbReference type="Proteomes" id="UP000196878"/>
    </source>
</evidence>
<keyword evidence="6" id="KW-1185">Reference proteome</keyword>
<dbReference type="Gene3D" id="3.30.559.10">
    <property type="entry name" value="Chloramphenicol acetyltransferase-like domain"/>
    <property type="match status" value="1"/>
</dbReference>
<dbReference type="NCBIfam" id="TIGR01733">
    <property type="entry name" value="AA-adenyl-dom"/>
    <property type="match status" value="1"/>
</dbReference>
<organism evidence="5 6">
    <name type="scientific">Haematobacter genomosp. 1</name>
    <dbReference type="NCBI Taxonomy" id="366618"/>
    <lineage>
        <taxon>Bacteria</taxon>
        <taxon>Pseudomonadati</taxon>
        <taxon>Pseudomonadota</taxon>
        <taxon>Alphaproteobacteria</taxon>
        <taxon>Rhodobacterales</taxon>
        <taxon>Paracoccaceae</taxon>
        <taxon>Haematobacter</taxon>
    </lineage>
</organism>
<dbReference type="PROSITE" id="PS00455">
    <property type="entry name" value="AMP_BINDING"/>
    <property type="match status" value="1"/>
</dbReference>
<dbReference type="SMART" id="SM00823">
    <property type="entry name" value="PKS_PP"/>
    <property type="match status" value="1"/>
</dbReference>
<dbReference type="PANTHER" id="PTHR45527:SF1">
    <property type="entry name" value="FATTY ACID SYNTHASE"/>
    <property type="match status" value="1"/>
</dbReference>
<dbReference type="InterPro" id="IPR010071">
    <property type="entry name" value="AA_adenyl_dom"/>
</dbReference>
<sequence>MTDQSLLPPPVSGQDFPLTEAQEGLWYAQALDPANPILNTGQYLELSGALDLAAFRTAVARTIRETEALHLRFRATPEGPVQWRHSEGPALTIVDLTHRPDAEAEALALMKADSDRPLNLAQEPVAAFTLFLLPGGRQLFYERIHHLAIDGYGMVLITNRIGEHYSGLVTGAPPPVPFPALAHALEEDADYRNSPRRDADRDWWRQTLADLPEVAGPATGRAVSGHTFLRHSRWLPGTLQADLTAFAARHRLTWPDVLTGLAGAYLARWSEGEAVLGVPFMARMGSKAARLPCMVMNVLPLRLTPDEDAPLPDWLTGVAKQLMQSRRHGRYRSEQLRRDLGLIGGTRRLYGPLVNVQPFDLPPVFAGLEVGLHILGAGAVDDLTMTFRGDARSGLLFEIDANPELYTADEAAAHSERMVAFLQNALVAERLADVATATPEETALHDARAEAVRTPVPETTLTALIETQMAATPHAPAITAGTDTLTYAELKRRSGALAAELVRRGAGPERIVAVALERSAELPVALVGVLRAGAAYLPLDLDHPPERIAHILKMAAPVVVLTTAENAGLFPPETPLLLVSDWPVRGDAPQIDISADNMTYVIFTSGSTGEPKGVVIEHRAIVNRLLWMRTHYGIAPDDRILQKTPATFDVSVWEFFLPLIAGAALVMAPPGAHRDPSAIAAAIREHGVTTLHFVPSMLSAFLAVPASEGLSLRRVFCSGEELTADQRDRFHRRVSAELHNLYGPTEAAVDVSYWPAPAEDRSNPLPIGFPVWNTRLDVLDDRMRPVPPGLAGHLYLGGMQLARGYLGRPDLTDARFIADPAHPGERLYATGDLARLRPDGAVVYLGRSDYQVKVRGLRIELGEIEAAIMATGLARETVVVAREDHAGEKRLVAYLVPTEAYRPGALSPLLAARLPAYMLPSAEVPLDALPVTSNGKLDRKGLPAPNFVATGRAARTPTEALLATLFAEVLHLPGPVPAEADFFALGGDSLLAVRLVLRIEEETGRDCGLGTLFEHPVLSTFAAALDAARPRDDGLGTTLLLADGDREKAPLFLIHPAGGIVWGYRALARQIAPERQVWGLQHPGLDPDKPMPESLAALARRYAHLVAELRPDGPVHLAGWSVGGLIAQEMAVALTQMGRETGLVALLDSYPADCWRDEQDPDPVAALRALLAIAGYDPDAHPELATREAVVAFLRAGDTALGSLPERTLDGVVRAVTDTNRLVRNHYHRAMAATLTHIRAAQDHAGKPLRPEMWQAYAEALDLLDVPCLHAQMTSPEISALIGPELVCRMRKFD</sequence>
<dbReference type="SUPFAM" id="SSF52777">
    <property type="entry name" value="CoA-dependent acyltransferases"/>
    <property type="match status" value="2"/>
</dbReference>
<dbReference type="GO" id="GO:0043041">
    <property type="term" value="P:amino acid activation for nonribosomal peptide biosynthetic process"/>
    <property type="evidence" value="ECO:0007669"/>
    <property type="project" value="TreeGrafter"/>
</dbReference>
<name>A0A212AB78_9RHOB</name>
<dbReference type="GO" id="GO:0031177">
    <property type="term" value="F:phosphopantetheine binding"/>
    <property type="evidence" value="ECO:0007669"/>
    <property type="project" value="InterPro"/>
</dbReference>
<dbReference type="InterPro" id="IPR020845">
    <property type="entry name" value="AMP-binding_CS"/>
</dbReference>
<dbReference type="InterPro" id="IPR025110">
    <property type="entry name" value="AMP-bd_C"/>
</dbReference>
<dbReference type="Gene3D" id="3.40.50.1820">
    <property type="entry name" value="alpha/beta hydrolase"/>
    <property type="match status" value="1"/>
</dbReference>
<dbReference type="Pfam" id="PF00975">
    <property type="entry name" value="Thioesterase"/>
    <property type="match status" value="1"/>
</dbReference>
<dbReference type="Gene3D" id="3.40.50.980">
    <property type="match status" value="2"/>
</dbReference>
<comment type="caution">
    <text evidence="5">The sequence shown here is derived from an EMBL/GenBank/DDBJ whole genome shotgun (WGS) entry which is preliminary data.</text>
</comment>
<dbReference type="InterPro" id="IPR000873">
    <property type="entry name" value="AMP-dep_synth/lig_dom"/>
</dbReference>
<dbReference type="Gene3D" id="2.30.38.10">
    <property type="entry name" value="Luciferase, Domain 3"/>
    <property type="match status" value="1"/>
</dbReference>
<dbReference type="Pfam" id="PF00501">
    <property type="entry name" value="AMP-binding"/>
    <property type="match status" value="1"/>
</dbReference>
<evidence type="ECO:0000313" key="5">
    <source>
        <dbReference type="EMBL" id="OWJ77868.1"/>
    </source>
</evidence>
<evidence type="ECO:0000259" key="4">
    <source>
        <dbReference type="PROSITE" id="PS50075"/>
    </source>
</evidence>
<dbReference type="Gene3D" id="3.30.300.30">
    <property type="match status" value="1"/>
</dbReference>
<dbReference type="SMART" id="SM00824">
    <property type="entry name" value="PKS_TE"/>
    <property type="match status" value="1"/>
</dbReference>
<dbReference type="InterPro" id="IPR009081">
    <property type="entry name" value="PP-bd_ACP"/>
</dbReference>
<dbReference type="FunFam" id="3.40.50.980:FF:000002">
    <property type="entry name" value="Enterobactin synthetase component F"/>
    <property type="match status" value="1"/>
</dbReference>
<dbReference type="RefSeq" id="WP_088215417.1">
    <property type="nucleotide sequence ID" value="NZ_NIPW01000015.1"/>
</dbReference>
<dbReference type="CDD" id="cd17646">
    <property type="entry name" value="A_NRPS_AB3403-like"/>
    <property type="match status" value="1"/>
</dbReference>
<dbReference type="InterPro" id="IPR020806">
    <property type="entry name" value="PKS_PP-bd"/>
</dbReference>
<dbReference type="InterPro" id="IPR036736">
    <property type="entry name" value="ACP-like_sf"/>
</dbReference>
<dbReference type="FunFam" id="3.40.50.980:FF:000001">
    <property type="entry name" value="Non-ribosomal peptide synthetase"/>
    <property type="match status" value="1"/>
</dbReference>
<accession>A0A212AB78</accession>
<evidence type="ECO:0000256" key="2">
    <source>
        <dbReference type="ARBA" id="ARBA00022450"/>
    </source>
</evidence>
<keyword evidence="2" id="KW-0596">Phosphopantetheine</keyword>
<dbReference type="Proteomes" id="UP000196878">
    <property type="component" value="Unassembled WGS sequence"/>
</dbReference>
<comment type="cofactor">
    <cofactor evidence="1">
        <name>pantetheine 4'-phosphate</name>
        <dbReference type="ChEBI" id="CHEBI:47942"/>
    </cofactor>
</comment>
<dbReference type="PANTHER" id="PTHR45527">
    <property type="entry name" value="NONRIBOSOMAL PEPTIDE SYNTHETASE"/>
    <property type="match status" value="1"/>
</dbReference>